<feature type="domain" description="Glycosyltransferase 2-like" evidence="2">
    <location>
        <begin position="5"/>
        <end position="115"/>
    </location>
</feature>
<protein>
    <submittedName>
        <fullName evidence="3">Glycosyl transferase</fullName>
    </submittedName>
</protein>
<comment type="similarity">
    <text evidence="1">Belongs to the glycosyltransferase 2 family. WaaE/KdtX subfamily.</text>
</comment>
<proteinExistence type="inferred from homology"/>
<accession>A0A2W6MUC6</accession>
<dbReference type="EMBL" id="NBIU01000012">
    <property type="protein sequence ID" value="PZT48135.1"/>
    <property type="molecule type" value="Genomic_DNA"/>
</dbReference>
<dbReference type="Pfam" id="PF00535">
    <property type="entry name" value="Glycos_transf_2"/>
    <property type="match status" value="1"/>
</dbReference>
<sequence>MNKISAVILTKNSARLLKKVLEALKELDEVVILDNGSKDETLTIAKSFSNVSIHFHEFIGFGAMKALGSKLAKNSWILTIDSDEIASKTLIDEILNKDLSPTFCYSYDVKNYFQDTYIYSCGWGNDRCIGLYHKDFYEFNQNKVHEAIVPLSNKPLKVIDLKGHISHYPYENLEAFLDKMQKYSTLFAMQNCGKKQSSLKKALLHSSWYFFRNFFLQKGFMQGKIGFIISAYNAQTAFWKYLKLDALNKSEKL</sequence>
<keyword evidence="4" id="KW-1185">Reference proteome</keyword>
<evidence type="ECO:0000313" key="4">
    <source>
        <dbReference type="Proteomes" id="UP000249746"/>
    </source>
</evidence>
<keyword evidence="3" id="KW-0808">Transferase</keyword>
<evidence type="ECO:0000259" key="2">
    <source>
        <dbReference type="Pfam" id="PF00535"/>
    </source>
</evidence>
<dbReference type="InterPro" id="IPR001173">
    <property type="entry name" value="Glyco_trans_2-like"/>
</dbReference>
<dbReference type="PANTHER" id="PTHR43630:SF2">
    <property type="entry name" value="GLYCOSYLTRANSFERASE"/>
    <property type="match status" value="1"/>
</dbReference>
<dbReference type="CDD" id="cd02511">
    <property type="entry name" value="Beta4Glucosyltransferase"/>
    <property type="match status" value="1"/>
</dbReference>
<dbReference type="SUPFAM" id="SSF53448">
    <property type="entry name" value="Nucleotide-diphospho-sugar transferases"/>
    <property type="match status" value="1"/>
</dbReference>
<gene>
    <name evidence="3" type="ORF">B6S12_05285</name>
</gene>
<reference evidence="3 4" key="1">
    <citation type="submission" date="2017-03" db="EMBL/GenBank/DDBJ databases">
        <title>Genomic and clinical evidence uncovers the enterohepatic species Helicobacter valdiviensis as a potential human intestinal pathogen.</title>
        <authorList>
            <person name="Fresia P."/>
            <person name="Jara R."/>
            <person name="Sierra R."/>
            <person name="Ferres I."/>
            <person name="Greif G."/>
            <person name="Iraola G."/>
            <person name="Collado L."/>
        </authorList>
    </citation>
    <scope>NUCLEOTIDE SEQUENCE [LARGE SCALE GENOMIC DNA]</scope>
    <source>
        <strain evidence="3 4">WBE14</strain>
    </source>
</reference>
<dbReference type="PANTHER" id="PTHR43630">
    <property type="entry name" value="POLY-BETA-1,6-N-ACETYL-D-GLUCOSAMINE SYNTHASE"/>
    <property type="match status" value="1"/>
</dbReference>
<dbReference type="Proteomes" id="UP000249746">
    <property type="component" value="Unassembled WGS sequence"/>
</dbReference>
<dbReference type="Gene3D" id="3.90.550.10">
    <property type="entry name" value="Spore Coat Polysaccharide Biosynthesis Protein SpsA, Chain A"/>
    <property type="match status" value="1"/>
</dbReference>
<evidence type="ECO:0000313" key="3">
    <source>
        <dbReference type="EMBL" id="PZT48135.1"/>
    </source>
</evidence>
<name>A0A2W6MUC6_9HELI</name>
<dbReference type="InterPro" id="IPR029044">
    <property type="entry name" value="Nucleotide-diphossugar_trans"/>
</dbReference>
<evidence type="ECO:0000256" key="1">
    <source>
        <dbReference type="ARBA" id="ARBA00038494"/>
    </source>
</evidence>
<dbReference type="OrthoDB" id="9815923at2"/>
<dbReference type="GO" id="GO:0016740">
    <property type="term" value="F:transferase activity"/>
    <property type="evidence" value="ECO:0007669"/>
    <property type="project" value="UniProtKB-KW"/>
</dbReference>
<comment type="caution">
    <text evidence="3">The sequence shown here is derived from an EMBL/GenBank/DDBJ whole genome shotgun (WGS) entry which is preliminary data.</text>
</comment>
<organism evidence="3 4">
    <name type="scientific">Helicobacter valdiviensis</name>
    <dbReference type="NCBI Taxonomy" id="1458358"/>
    <lineage>
        <taxon>Bacteria</taxon>
        <taxon>Pseudomonadati</taxon>
        <taxon>Campylobacterota</taxon>
        <taxon>Epsilonproteobacteria</taxon>
        <taxon>Campylobacterales</taxon>
        <taxon>Helicobacteraceae</taxon>
        <taxon>Helicobacter</taxon>
    </lineage>
</organism>
<dbReference type="RefSeq" id="WP_111229768.1">
    <property type="nucleotide sequence ID" value="NZ_NBIU01000012.1"/>
</dbReference>
<dbReference type="AlphaFoldDB" id="A0A2W6MUC6"/>